<dbReference type="Proteomes" id="UP000178892">
    <property type="component" value="Unassembled WGS sequence"/>
</dbReference>
<organism evidence="1 2">
    <name type="scientific">Candidatus Doudnabacteria bacterium RIFCSPHIGHO2_01_FULL_46_24</name>
    <dbReference type="NCBI Taxonomy" id="1817825"/>
    <lineage>
        <taxon>Bacteria</taxon>
        <taxon>Candidatus Doudnaibacteriota</taxon>
    </lineage>
</organism>
<sequence>MGGKLFAHERQTASACPIEGRTPKQNLLLPYLIFLWGTREIRKLEKKILLRRSPAKGGARRHFVISYFQKFLIQ</sequence>
<dbReference type="EMBL" id="MFEL01000016">
    <property type="protein sequence ID" value="OGE80872.1"/>
    <property type="molecule type" value="Genomic_DNA"/>
</dbReference>
<name>A0A1F5NTK9_9BACT</name>
<gene>
    <name evidence="1" type="ORF">A2720_00510</name>
</gene>
<dbReference type="STRING" id="1817825.A2720_00510"/>
<proteinExistence type="predicted"/>
<reference evidence="1 2" key="1">
    <citation type="journal article" date="2016" name="Nat. Commun.">
        <title>Thousands of microbial genomes shed light on interconnected biogeochemical processes in an aquifer system.</title>
        <authorList>
            <person name="Anantharaman K."/>
            <person name="Brown C.T."/>
            <person name="Hug L.A."/>
            <person name="Sharon I."/>
            <person name="Castelle C.J."/>
            <person name="Probst A.J."/>
            <person name="Thomas B.C."/>
            <person name="Singh A."/>
            <person name="Wilkins M.J."/>
            <person name="Karaoz U."/>
            <person name="Brodie E.L."/>
            <person name="Williams K.H."/>
            <person name="Hubbard S.S."/>
            <person name="Banfield J.F."/>
        </authorList>
    </citation>
    <scope>NUCLEOTIDE SEQUENCE [LARGE SCALE GENOMIC DNA]</scope>
</reference>
<evidence type="ECO:0000313" key="1">
    <source>
        <dbReference type="EMBL" id="OGE80872.1"/>
    </source>
</evidence>
<evidence type="ECO:0000313" key="2">
    <source>
        <dbReference type="Proteomes" id="UP000178892"/>
    </source>
</evidence>
<protein>
    <submittedName>
        <fullName evidence="1">Uncharacterized protein</fullName>
    </submittedName>
</protein>
<comment type="caution">
    <text evidence="1">The sequence shown here is derived from an EMBL/GenBank/DDBJ whole genome shotgun (WGS) entry which is preliminary data.</text>
</comment>
<dbReference type="AlphaFoldDB" id="A0A1F5NTK9"/>
<accession>A0A1F5NTK9</accession>